<evidence type="ECO:0000259" key="10">
    <source>
        <dbReference type="Pfam" id="PF00591"/>
    </source>
</evidence>
<dbReference type="EC" id="2.4.2.18" evidence="2"/>
<evidence type="ECO:0000313" key="11">
    <source>
        <dbReference type="EMBL" id="QID83672.1"/>
    </source>
</evidence>
<evidence type="ECO:0000313" key="12">
    <source>
        <dbReference type="Proteomes" id="UP000501346"/>
    </source>
</evidence>
<dbReference type="OrthoDB" id="427800at2759"/>
<dbReference type="PANTHER" id="PTHR43285">
    <property type="entry name" value="ANTHRANILATE PHOSPHORIBOSYLTRANSFERASE"/>
    <property type="match status" value="1"/>
</dbReference>
<feature type="domain" description="Glycosyl transferase family 3" evidence="10">
    <location>
        <begin position="103"/>
        <end position="371"/>
    </location>
</feature>
<evidence type="ECO:0000256" key="3">
    <source>
        <dbReference type="ARBA" id="ARBA00022605"/>
    </source>
</evidence>
<evidence type="ECO:0000256" key="9">
    <source>
        <dbReference type="ARBA" id="ARBA00071401"/>
    </source>
</evidence>
<accession>A0A6C1E311</accession>
<reference evidence="11 12" key="1">
    <citation type="journal article" date="2019" name="BMC Genomics">
        <title>Chromosome level assembly and comparative genome analysis confirm lager-brewing yeasts originated from a single hybridization.</title>
        <authorList>
            <person name="Salazar A.N."/>
            <person name="Gorter de Vries A.R."/>
            <person name="van den Broek M."/>
            <person name="Brouwers N."/>
            <person name="de la Torre Cortes P."/>
            <person name="Kuijpers N.G.A."/>
            <person name="Daran J.G."/>
            <person name="Abeel T."/>
        </authorList>
    </citation>
    <scope>NUCLEOTIDE SEQUENCE [LARGE SCALE GENOMIC DNA]</scope>
    <source>
        <strain evidence="11 12">CBS 1483</strain>
    </source>
</reference>
<dbReference type="FunFam" id="3.40.1030.10:FF:000002">
    <property type="entry name" value="Anthranilate phosphoribosyltransferase"/>
    <property type="match status" value="1"/>
</dbReference>
<dbReference type="InterPro" id="IPR035902">
    <property type="entry name" value="Nuc_phospho_transferase"/>
</dbReference>
<name>A0A6C1E311_SACPS</name>
<dbReference type="GO" id="GO:0000162">
    <property type="term" value="P:L-tryptophan biosynthetic process"/>
    <property type="evidence" value="ECO:0007669"/>
    <property type="project" value="UniProtKB-KW"/>
</dbReference>
<keyword evidence="6" id="KW-0822">Tryptophan biosynthesis</keyword>
<dbReference type="InterPro" id="IPR005940">
    <property type="entry name" value="Anthranilate_Pribosyl_Tfrase"/>
</dbReference>
<dbReference type="Proteomes" id="UP000501346">
    <property type="component" value="Chromosome SeII-SeIV"/>
</dbReference>
<dbReference type="NCBIfam" id="TIGR01245">
    <property type="entry name" value="trpD"/>
    <property type="match status" value="1"/>
</dbReference>
<dbReference type="AlphaFoldDB" id="A0A6C1E311"/>
<dbReference type="GO" id="GO:0004048">
    <property type="term" value="F:anthranilate phosphoribosyltransferase activity"/>
    <property type="evidence" value="ECO:0007669"/>
    <property type="project" value="UniProtKB-EC"/>
</dbReference>
<dbReference type="GO" id="GO:0005829">
    <property type="term" value="C:cytosol"/>
    <property type="evidence" value="ECO:0007669"/>
    <property type="project" value="TreeGrafter"/>
</dbReference>
<evidence type="ECO:0000256" key="1">
    <source>
        <dbReference type="ARBA" id="ARBA00004907"/>
    </source>
</evidence>
<dbReference type="PANTHER" id="PTHR43285:SF2">
    <property type="entry name" value="ANTHRANILATE PHOSPHORIBOSYLTRANSFERASE"/>
    <property type="match status" value="1"/>
</dbReference>
<organism evidence="11 12">
    <name type="scientific">Saccharomyces pastorianus</name>
    <name type="common">Lager yeast</name>
    <name type="synonym">Saccharomyces cerevisiae x Saccharomyces eubayanus</name>
    <dbReference type="NCBI Taxonomy" id="27292"/>
    <lineage>
        <taxon>Eukaryota</taxon>
        <taxon>Fungi</taxon>
        <taxon>Dikarya</taxon>
        <taxon>Ascomycota</taxon>
        <taxon>Saccharomycotina</taxon>
        <taxon>Saccharomycetes</taxon>
        <taxon>Saccharomycetales</taxon>
        <taxon>Saccharomycetaceae</taxon>
        <taxon>Saccharomyces</taxon>
    </lineage>
</organism>
<dbReference type="Pfam" id="PF00591">
    <property type="entry name" value="Glycos_transf_3"/>
    <property type="match status" value="1"/>
</dbReference>
<comment type="similarity">
    <text evidence="8">Belongs to the anthranilate phosphoribosyltransferase family.</text>
</comment>
<evidence type="ECO:0000256" key="6">
    <source>
        <dbReference type="ARBA" id="ARBA00022822"/>
    </source>
</evidence>
<protein>
    <recommendedName>
        <fullName evidence="9">Anthranilate phosphoribosyltransferase</fullName>
        <ecNumber evidence="2">2.4.2.18</ecNumber>
    </recommendedName>
</protein>
<proteinExistence type="inferred from homology"/>
<keyword evidence="12" id="KW-1185">Reference proteome</keyword>
<sequence length="384" mass="41331">MSEAALLSFTKKLLDSPPKLTCTDLHDAILIILDLLKKCDTNSDETLSIYTKVSSFLTALRFTQLDHKAEYIAEAAKAVLKHSDLVDLPLPTKSILSPGAGPIILDIVGTGGDGQNTFNVSTSAAIVASGIPGLKVCKHGGKASTSNSGAGDLIGTLGCDVSKVNSSTVPGLWPDNTFLFLLAPFFHRGMGHASKVRKLLGIPTIFNVLGPLLHPVSHVNKRILGVYSKELAPEYAKAAALVYPQSETFIVWGHVGVDEVSPVGKTTVWHINPTSFGHSDEPQMKTFQLEPSMFGLKEHELSECASFGPTENARILKEEVLSGKYHLGDNNAVYDYILMNTAVLYCLSQGHQDWKKGIIKAEESIQSGNALHSLEHFIASVSSL</sequence>
<evidence type="ECO:0000256" key="8">
    <source>
        <dbReference type="ARBA" id="ARBA00061500"/>
    </source>
</evidence>
<evidence type="ECO:0000256" key="7">
    <source>
        <dbReference type="ARBA" id="ARBA00023141"/>
    </source>
</evidence>
<comment type="pathway">
    <text evidence="1">Amino-acid biosynthesis; L-tryptophan biosynthesis; L-tryptophan from chorismate: step 2/5.</text>
</comment>
<dbReference type="SUPFAM" id="SSF52418">
    <property type="entry name" value="Nucleoside phosphorylase/phosphoribosyltransferase catalytic domain"/>
    <property type="match status" value="1"/>
</dbReference>
<evidence type="ECO:0000256" key="5">
    <source>
        <dbReference type="ARBA" id="ARBA00022679"/>
    </source>
</evidence>
<dbReference type="InterPro" id="IPR000312">
    <property type="entry name" value="Glycosyl_Trfase_fam3"/>
</dbReference>
<keyword evidence="3" id="KW-0028">Amino-acid biosynthesis</keyword>
<gene>
    <name evidence="11" type="primary">TRP4_2</name>
    <name evidence="11" type="ORF">GRS66_006146</name>
</gene>
<dbReference type="EMBL" id="CP048999">
    <property type="protein sequence ID" value="QID83672.1"/>
    <property type="molecule type" value="Genomic_DNA"/>
</dbReference>
<keyword evidence="7" id="KW-0057">Aromatic amino acid biosynthesis</keyword>
<evidence type="ECO:0000256" key="2">
    <source>
        <dbReference type="ARBA" id="ARBA00011948"/>
    </source>
</evidence>
<keyword evidence="5 11" id="KW-0808">Transferase</keyword>
<evidence type="ECO:0000256" key="4">
    <source>
        <dbReference type="ARBA" id="ARBA00022676"/>
    </source>
</evidence>
<dbReference type="Gene3D" id="3.40.1030.10">
    <property type="entry name" value="Nucleoside phosphorylase/phosphoribosyltransferase catalytic domain"/>
    <property type="match status" value="1"/>
</dbReference>
<keyword evidence="4 11" id="KW-0328">Glycosyltransferase</keyword>